<dbReference type="AlphaFoldDB" id="A0A8H7AEA9"/>
<dbReference type="Proteomes" id="UP000606974">
    <property type="component" value="Unassembled WGS sequence"/>
</dbReference>
<reference evidence="1" key="1">
    <citation type="submission" date="2020-02" db="EMBL/GenBank/DDBJ databases">
        <authorList>
            <person name="Palmer J.M."/>
        </authorList>
    </citation>
    <scope>NUCLEOTIDE SEQUENCE</scope>
    <source>
        <strain evidence="1">EPUS1.4</strain>
        <tissue evidence="1">Thallus</tissue>
    </source>
</reference>
<protein>
    <submittedName>
        <fullName evidence="1">Uncharacterized protein</fullName>
    </submittedName>
</protein>
<accession>A0A8H7AEA9</accession>
<comment type="caution">
    <text evidence="1">The sequence shown here is derived from an EMBL/GenBank/DDBJ whole genome shotgun (WGS) entry which is preliminary data.</text>
</comment>
<gene>
    <name evidence="1" type="ORF">GJ744_000754</name>
</gene>
<dbReference type="EMBL" id="JAACFV010000108">
    <property type="protein sequence ID" value="KAF7505507.1"/>
    <property type="molecule type" value="Genomic_DNA"/>
</dbReference>
<evidence type="ECO:0000313" key="2">
    <source>
        <dbReference type="Proteomes" id="UP000606974"/>
    </source>
</evidence>
<evidence type="ECO:0000313" key="1">
    <source>
        <dbReference type="EMBL" id="KAF7505507.1"/>
    </source>
</evidence>
<proteinExistence type="predicted"/>
<keyword evidence="2" id="KW-1185">Reference proteome</keyword>
<name>A0A8H7AEA9_9EURO</name>
<sequence>MANYIISLLHNLQLAPINPIQPSGTRTAALTTRTFQKCQFAGVCRQKNTVVSWEQKNAVYPSHDADAT</sequence>
<organism evidence="1 2">
    <name type="scientific">Endocarpon pusillum</name>
    <dbReference type="NCBI Taxonomy" id="364733"/>
    <lineage>
        <taxon>Eukaryota</taxon>
        <taxon>Fungi</taxon>
        <taxon>Dikarya</taxon>
        <taxon>Ascomycota</taxon>
        <taxon>Pezizomycotina</taxon>
        <taxon>Eurotiomycetes</taxon>
        <taxon>Chaetothyriomycetidae</taxon>
        <taxon>Verrucariales</taxon>
        <taxon>Verrucariaceae</taxon>
        <taxon>Endocarpon</taxon>
    </lineage>
</organism>